<dbReference type="SUPFAM" id="SSF52172">
    <property type="entry name" value="CheY-like"/>
    <property type="match status" value="1"/>
</dbReference>
<keyword evidence="2" id="KW-1185">Reference proteome</keyword>
<gene>
    <name evidence="1" type="ORF">OU682_19510</name>
</gene>
<dbReference type="RefSeq" id="WP_268943883.1">
    <property type="nucleotide sequence ID" value="NZ_JAPTYD010000051.1"/>
</dbReference>
<dbReference type="Gene3D" id="3.40.50.2300">
    <property type="match status" value="1"/>
</dbReference>
<name>A0ABT4J9I6_9RHOB</name>
<evidence type="ECO:0000313" key="2">
    <source>
        <dbReference type="Proteomes" id="UP001149822"/>
    </source>
</evidence>
<dbReference type="InterPro" id="IPR011006">
    <property type="entry name" value="CheY-like_superfamily"/>
</dbReference>
<sequence length="141" mass="15553">MDATEKRQAEEAKDLLIDEMLLAFDLQMVLESNGYCVIGPSGTVESALRLLAKVRPDVAVLDVNLCGRLGPPARRRENLQVPYLLAWAYTKLNDPSYDLLAGVENLGKPIRDQDLIVALKALRPQGYAACLGPSCFRACRH</sequence>
<evidence type="ECO:0000313" key="1">
    <source>
        <dbReference type="EMBL" id="MCZ0963787.1"/>
    </source>
</evidence>
<proteinExistence type="predicted"/>
<reference evidence="1" key="1">
    <citation type="submission" date="2022-12" db="EMBL/GenBank/DDBJ databases">
        <title>Paracoccus sp. EF6 isolated from a lake water.</title>
        <authorList>
            <person name="Liu H."/>
        </authorList>
    </citation>
    <scope>NUCLEOTIDE SEQUENCE</scope>
    <source>
        <strain evidence="1">EF6</strain>
    </source>
</reference>
<organism evidence="1 2">
    <name type="scientific">Paracoccus benzoatiresistens</name>
    <dbReference type="NCBI Taxonomy" id="2997341"/>
    <lineage>
        <taxon>Bacteria</taxon>
        <taxon>Pseudomonadati</taxon>
        <taxon>Pseudomonadota</taxon>
        <taxon>Alphaproteobacteria</taxon>
        <taxon>Rhodobacterales</taxon>
        <taxon>Paracoccaceae</taxon>
        <taxon>Paracoccus</taxon>
    </lineage>
</organism>
<dbReference type="Proteomes" id="UP001149822">
    <property type="component" value="Unassembled WGS sequence"/>
</dbReference>
<dbReference type="EMBL" id="JAPTYD010000051">
    <property type="protein sequence ID" value="MCZ0963787.1"/>
    <property type="molecule type" value="Genomic_DNA"/>
</dbReference>
<comment type="caution">
    <text evidence="1">The sequence shown here is derived from an EMBL/GenBank/DDBJ whole genome shotgun (WGS) entry which is preliminary data.</text>
</comment>
<accession>A0ABT4J9I6</accession>
<evidence type="ECO:0008006" key="3">
    <source>
        <dbReference type="Google" id="ProtNLM"/>
    </source>
</evidence>
<protein>
    <recommendedName>
        <fullName evidence="3">Response regulator</fullName>
    </recommendedName>
</protein>